<dbReference type="Pfam" id="PF07730">
    <property type="entry name" value="HisKA_3"/>
    <property type="match status" value="1"/>
</dbReference>
<dbReference type="PANTHER" id="PTHR24421">
    <property type="entry name" value="NITRATE/NITRITE SENSOR PROTEIN NARX-RELATED"/>
    <property type="match status" value="1"/>
</dbReference>
<dbReference type="GO" id="GO:0000155">
    <property type="term" value="F:phosphorelay sensor kinase activity"/>
    <property type="evidence" value="ECO:0007669"/>
    <property type="project" value="InterPro"/>
</dbReference>
<dbReference type="GO" id="GO:0016020">
    <property type="term" value="C:membrane"/>
    <property type="evidence" value="ECO:0007669"/>
    <property type="project" value="InterPro"/>
</dbReference>
<dbReference type="AlphaFoldDB" id="A0A5B2WPS0"/>
<evidence type="ECO:0000256" key="9">
    <source>
        <dbReference type="SAM" id="Coils"/>
    </source>
</evidence>
<evidence type="ECO:0000259" key="11">
    <source>
        <dbReference type="Pfam" id="PF07730"/>
    </source>
</evidence>
<dbReference type="InterPro" id="IPR050482">
    <property type="entry name" value="Sensor_HK_TwoCompSys"/>
</dbReference>
<evidence type="ECO:0000256" key="5">
    <source>
        <dbReference type="ARBA" id="ARBA00022741"/>
    </source>
</evidence>
<keyword evidence="6 12" id="KW-0418">Kinase</keyword>
<name>A0A5B2WPS0_9PSEU</name>
<keyword evidence="3" id="KW-0597">Phosphoprotein</keyword>
<dbReference type="InterPro" id="IPR036890">
    <property type="entry name" value="HATPase_C_sf"/>
</dbReference>
<dbReference type="OrthoDB" id="227596at2"/>
<keyword evidence="9" id="KW-0175">Coiled coil</keyword>
<keyword evidence="7" id="KW-0067">ATP-binding</keyword>
<evidence type="ECO:0000313" key="13">
    <source>
        <dbReference type="Proteomes" id="UP000323454"/>
    </source>
</evidence>
<evidence type="ECO:0000256" key="3">
    <source>
        <dbReference type="ARBA" id="ARBA00022553"/>
    </source>
</evidence>
<comment type="catalytic activity">
    <reaction evidence="1">
        <text>ATP + protein L-histidine = ADP + protein N-phospho-L-histidine.</text>
        <dbReference type="EC" id="2.7.13.3"/>
    </reaction>
</comment>
<keyword evidence="10" id="KW-0472">Membrane</keyword>
<feature type="transmembrane region" description="Helical" evidence="10">
    <location>
        <begin position="14"/>
        <end position="35"/>
    </location>
</feature>
<evidence type="ECO:0000256" key="2">
    <source>
        <dbReference type="ARBA" id="ARBA00012438"/>
    </source>
</evidence>
<reference evidence="12 13" key="2">
    <citation type="submission" date="2019-09" db="EMBL/GenBank/DDBJ databases">
        <authorList>
            <person name="Jin C."/>
        </authorList>
    </citation>
    <scope>NUCLEOTIDE SEQUENCE [LARGE SCALE GENOMIC DNA]</scope>
    <source>
        <strain evidence="12 13">AN110305</strain>
    </source>
</reference>
<dbReference type="SUPFAM" id="SSF55874">
    <property type="entry name" value="ATPase domain of HSP90 chaperone/DNA topoisomerase II/histidine kinase"/>
    <property type="match status" value="1"/>
</dbReference>
<dbReference type="GO" id="GO:0005524">
    <property type="term" value="F:ATP binding"/>
    <property type="evidence" value="ECO:0007669"/>
    <property type="project" value="UniProtKB-KW"/>
</dbReference>
<dbReference type="Gene3D" id="3.30.565.10">
    <property type="entry name" value="Histidine kinase-like ATPase, C-terminal domain"/>
    <property type="match status" value="1"/>
</dbReference>
<reference evidence="12 13" key="1">
    <citation type="submission" date="2019-09" db="EMBL/GenBank/DDBJ databases">
        <title>Goodfellowia gen. nov., a new genus of the Pseudonocardineae related to Actinoalloteichus, containing Goodfellowia coeruleoviolacea gen. nov., comb. nov. gen. nov., comb. nov.</title>
        <authorList>
            <person name="Labeda D."/>
        </authorList>
    </citation>
    <scope>NUCLEOTIDE SEQUENCE [LARGE SCALE GENOMIC DNA]</scope>
    <source>
        <strain evidence="12 13">AN110305</strain>
    </source>
</reference>
<accession>A0A5B2WPS0</accession>
<gene>
    <name evidence="12" type="ORF">F0L68_31710</name>
</gene>
<dbReference type="InterPro" id="IPR011712">
    <property type="entry name" value="Sig_transdc_His_kin_sub3_dim/P"/>
</dbReference>
<evidence type="ECO:0000256" key="1">
    <source>
        <dbReference type="ARBA" id="ARBA00000085"/>
    </source>
</evidence>
<evidence type="ECO:0000256" key="6">
    <source>
        <dbReference type="ARBA" id="ARBA00022777"/>
    </source>
</evidence>
<keyword evidence="10" id="KW-0812">Transmembrane</keyword>
<proteinExistence type="predicted"/>
<evidence type="ECO:0000256" key="7">
    <source>
        <dbReference type="ARBA" id="ARBA00022840"/>
    </source>
</evidence>
<keyword evidence="8" id="KW-0902">Two-component regulatory system</keyword>
<keyword evidence="10" id="KW-1133">Transmembrane helix</keyword>
<dbReference type="Proteomes" id="UP000323454">
    <property type="component" value="Unassembled WGS sequence"/>
</dbReference>
<dbReference type="GO" id="GO:0046983">
    <property type="term" value="F:protein dimerization activity"/>
    <property type="evidence" value="ECO:0007669"/>
    <property type="project" value="InterPro"/>
</dbReference>
<evidence type="ECO:0000313" key="12">
    <source>
        <dbReference type="EMBL" id="KAA2253963.1"/>
    </source>
</evidence>
<evidence type="ECO:0000256" key="4">
    <source>
        <dbReference type="ARBA" id="ARBA00022679"/>
    </source>
</evidence>
<evidence type="ECO:0000256" key="10">
    <source>
        <dbReference type="SAM" id="Phobius"/>
    </source>
</evidence>
<organism evidence="12 13">
    <name type="scientific">Solihabitans fulvus</name>
    <dbReference type="NCBI Taxonomy" id="1892852"/>
    <lineage>
        <taxon>Bacteria</taxon>
        <taxon>Bacillati</taxon>
        <taxon>Actinomycetota</taxon>
        <taxon>Actinomycetes</taxon>
        <taxon>Pseudonocardiales</taxon>
        <taxon>Pseudonocardiaceae</taxon>
        <taxon>Solihabitans</taxon>
    </lineage>
</organism>
<keyword evidence="13" id="KW-1185">Reference proteome</keyword>
<comment type="caution">
    <text evidence="12">The sequence shown here is derived from an EMBL/GenBank/DDBJ whole genome shotgun (WGS) entry which is preliminary data.</text>
</comment>
<dbReference type="EMBL" id="VUOB01000064">
    <property type="protein sequence ID" value="KAA2253963.1"/>
    <property type="molecule type" value="Genomic_DNA"/>
</dbReference>
<evidence type="ECO:0000256" key="8">
    <source>
        <dbReference type="ARBA" id="ARBA00023012"/>
    </source>
</evidence>
<keyword evidence="5" id="KW-0547">Nucleotide-binding</keyword>
<dbReference type="Gene3D" id="1.20.5.1930">
    <property type="match status" value="1"/>
</dbReference>
<dbReference type="CDD" id="cd16917">
    <property type="entry name" value="HATPase_UhpB-NarQ-NarX-like"/>
    <property type="match status" value="1"/>
</dbReference>
<dbReference type="PANTHER" id="PTHR24421:SF10">
    <property type="entry name" value="NITRATE_NITRITE SENSOR PROTEIN NARQ"/>
    <property type="match status" value="1"/>
</dbReference>
<feature type="transmembrane region" description="Helical" evidence="10">
    <location>
        <begin position="41"/>
        <end position="62"/>
    </location>
</feature>
<feature type="coiled-coil region" evidence="9">
    <location>
        <begin position="62"/>
        <end position="89"/>
    </location>
</feature>
<sequence>MVTAAMLEVAARRWGTPTVVASAALTVGFLVTHFATLPATAPMMLFQMVWMVGAPVLVGAYLNSQAQLVRQAQERAAEAKRQARLAERTSIAREIHDLVAHHVASMVLRVGVAQHVLPDLEPEVARVLQDVHTSGTAALADLRRLIGVLRNPSVAQDDLGSLLVEPATLPASLRAVVERGRGAGVEVVDSIDPAVAGLDAVRGLAVLRLVQEGLTNVGKHAGPSARARLVVRLGEDGAASVEIRDEGGAERAPAGDRVGHGLVGMRERVELVGGRFEAGPDGSGWRLAATLPAVAGRP</sequence>
<dbReference type="EC" id="2.7.13.3" evidence="2"/>
<keyword evidence="4" id="KW-0808">Transferase</keyword>
<feature type="domain" description="Signal transduction histidine kinase subgroup 3 dimerisation and phosphoacceptor" evidence="11">
    <location>
        <begin position="87"/>
        <end position="153"/>
    </location>
</feature>
<protein>
    <recommendedName>
        <fullName evidence="2">histidine kinase</fullName>
        <ecNumber evidence="2">2.7.13.3</ecNumber>
    </recommendedName>
</protein>